<evidence type="ECO:0000313" key="3">
    <source>
        <dbReference type="EMBL" id="CDM59004.1"/>
    </source>
</evidence>
<sequence>MAPSCSSVSSIQADLRILNGGGSLEGTEDMENNEVAHTKILIAGGSSGMGFALAKRCLDAGAAVVIVGRNEDKLKRAREALQAPAALDTVAADIAEEDQVAELFRQVGRLDHIVSTAADIEGAYQLLPSVELKVAQRVVESKFYGPLLLAKYGAPVLSATGSITFTSGIAAYRPAARGSVVAAVNAALEGLVRALSIELAPIRVNAVSPGWVDSPIWRFVAGDKKDETLAAMAKRLPVGRVGQPDDIADAISFLMGNAFTTGTILHVEGGHRLI</sequence>
<dbReference type="CDD" id="cd11731">
    <property type="entry name" value="Lin1944_like_SDR_c"/>
    <property type="match status" value="1"/>
</dbReference>
<accession>W6RDT0</accession>
<proteinExistence type="inferred from homology"/>
<dbReference type="eggNOG" id="COG1028">
    <property type="taxonomic scope" value="Bacteria"/>
</dbReference>
<dbReference type="HOGENOM" id="CLU_010194_1_2_5"/>
<dbReference type="AlphaFoldDB" id="W6RDT0"/>
<name>W6RDT0_9HYPH</name>
<dbReference type="PANTHER" id="PTHR43477:SF1">
    <property type="entry name" value="DIHYDROANTICAPSIN 7-DEHYDROGENASE"/>
    <property type="match status" value="1"/>
</dbReference>
<dbReference type="SUPFAM" id="SSF51735">
    <property type="entry name" value="NAD(P)-binding Rossmann-fold domains"/>
    <property type="match status" value="1"/>
</dbReference>
<evidence type="ECO:0000256" key="1">
    <source>
        <dbReference type="ARBA" id="ARBA00006484"/>
    </source>
</evidence>
<dbReference type="Gene3D" id="3.40.50.720">
    <property type="entry name" value="NAD(P)-binding Rossmann-like Domain"/>
    <property type="match status" value="1"/>
</dbReference>
<dbReference type="PATRIC" id="fig|348824.6.peg.3619"/>
<gene>
    <name evidence="3" type="ORF">LPU83_3354</name>
</gene>
<dbReference type="InterPro" id="IPR002347">
    <property type="entry name" value="SDR_fam"/>
</dbReference>
<keyword evidence="2 3" id="KW-0560">Oxidoreductase</keyword>
<reference evidence="3" key="1">
    <citation type="submission" date="2013-11" db="EMBL/GenBank/DDBJ databases">
        <title>Draft genome sequence of the broad-host-range Rhizobium sp. LPU83 strain, a member of the low-genetic diversity Oregon-like Rhizobium sp. group.</title>
        <authorList>
            <person name="Wibberg D."/>
            <person name="Puehler A."/>
            <person name="Schlueter A."/>
        </authorList>
    </citation>
    <scope>NUCLEOTIDE SEQUENCE [LARGE SCALE GENOMIC DNA]</scope>
    <source>
        <strain evidence="3">LPU83</strain>
    </source>
</reference>
<dbReference type="InterPro" id="IPR051122">
    <property type="entry name" value="SDR_DHRS6-like"/>
</dbReference>
<dbReference type="KEGG" id="rhl:LPU83_3354"/>
<evidence type="ECO:0000256" key="2">
    <source>
        <dbReference type="ARBA" id="ARBA00023002"/>
    </source>
</evidence>
<protein>
    <submittedName>
        <fullName evidence="3">Short chain dehydrogenase</fullName>
        <ecNumber evidence="3">1.1.1.-</ecNumber>
    </submittedName>
</protein>
<evidence type="ECO:0000313" key="4">
    <source>
        <dbReference type="Proteomes" id="UP000019443"/>
    </source>
</evidence>
<organism evidence="3 4">
    <name type="scientific">Rhizobium favelukesii</name>
    <dbReference type="NCBI Taxonomy" id="348824"/>
    <lineage>
        <taxon>Bacteria</taxon>
        <taxon>Pseudomonadati</taxon>
        <taxon>Pseudomonadota</taxon>
        <taxon>Alphaproteobacteria</taxon>
        <taxon>Hyphomicrobiales</taxon>
        <taxon>Rhizobiaceae</taxon>
        <taxon>Rhizobium/Agrobacterium group</taxon>
        <taxon>Rhizobium</taxon>
    </lineage>
</organism>
<dbReference type="EC" id="1.1.1.-" evidence="3"/>
<dbReference type="InterPro" id="IPR036291">
    <property type="entry name" value="NAD(P)-bd_dom_sf"/>
</dbReference>
<dbReference type="NCBIfam" id="NF005449">
    <property type="entry name" value="PRK07041.1"/>
    <property type="match status" value="1"/>
</dbReference>
<dbReference type="PRINTS" id="PR00081">
    <property type="entry name" value="GDHRDH"/>
</dbReference>
<dbReference type="PANTHER" id="PTHR43477">
    <property type="entry name" value="DIHYDROANTICAPSIN 7-DEHYDROGENASE"/>
    <property type="match status" value="1"/>
</dbReference>
<keyword evidence="4" id="KW-1185">Reference proteome</keyword>
<comment type="similarity">
    <text evidence="1">Belongs to the short-chain dehydrogenases/reductases (SDR) family.</text>
</comment>
<dbReference type="EMBL" id="HG916852">
    <property type="protein sequence ID" value="CDM59004.1"/>
    <property type="molecule type" value="Genomic_DNA"/>
</dbReference>
<dbReference type="GO" id="GO:0016491">
    <property type="term" value="F:oxidoreductase activity"/>
    <property type="evidence" value="ECO:0007669"/>
    <property type="project" value="UniProtKB-KW"/>
</dbReference>
<dbReference type="Pfam" id="PF13561">
    <property type="entry name" value="adh_short_C2"/>
    <property type="match status" value="1"/>
</dbReference>
<dbReference type="Proteomes" id="UP000019443">
    <property type="component" value="Chromosome"/>
</dbReference>